<dbReference type="SMART" id="SM00419">
    <property type="entry name" value="HTH_CRP"/>
    <property type="match status" value="1"/>
</dbReference>
<dbReference type="InterPro" id="IPR018490">
    <property type="entry name" value="cNMP-bd_dom_sf"/>
</dbReference>
<dbReference type="RefSeq" id="WP_124937714.1">
    <property type="nucleotide sequence ID" value="NZ_RJVQ01000005.1"/>
</dbReference>
<dbReference type="OrthoDB" id="7263823at2"/>
<dbReference type="PANTHER" id="PTHR24567">
    <property type="entry name" value="CRP FAMILY TRANSCRIPTIONAL REGULATORY PROTEIN"/>
    <property type="match status" value="1"/>
</dbReference>
<sequence length="207" mass="23518">MKLCKHGELELSSLDENFSHFKTRKLEKGAILSSPRDQNNSVFFLKSGRLKVYLCYGDKVLTLSILNPGDIYCTHTRAFVEALEDVEVKHCDLPSFSRQIHDRPELITTVTRVLSETLSGCINTIENLAFRDVKARFACYLLGQIRAEQEVIQLTLSIEQIAQIIGTSRQTLSTLISELHRDSIVERVERGSLKILNHQELEKIAAF</sequence>
<dbReference type="PANTHER" id="PTHR24567:SF26">
    <property type="entry name" value="REGULATORY PROTEIN YEIL"/>
    <property type="match status" value="1"/>
</dbReference>
<evidence type="ECO:0000259" key="4">
    <source>
        <dbReference type="PROSITE" id="PS51063"/>
    </source>
</evidence>
<dbReference type="InterPro" id="IPR036388">
    <property type="entry name" value="WH-like_DNA-bd_sf"/>
</dbReference>
<dbReference type="GO" id="GO:0003677">
    <property type="term" value="F:DNA binding"/>
    <property type="evidence" value="ECO:0007669"/>
    <property type="project" value="UniProtKB-KW"/>
</dbReference>
<keyword evidence="3" id="KW-0804">Transcription</keyword>
<dbReference type="Pfam" id="PF13545">
    <property type="entry name" value="HTH_Crp_2"/>
    <property type="match status" value="1"/>
</dbReference>
<dbReference type="CDD" id="cd00038">
    <property type="entry name" value="CAP_ED"/>
    <property type="match status" value="1"/>
</dbReference>
<protein>
    <submittedName>
        <fullName evidence="5">Crp/Fnr family transcriptional regulator</fullName>
    </submittedName>
</protein>
<dbReference type="AlphaFoldDB" id="A0A3N9TER6"/>
<dbReference type="InterPro" id="IPR050397">
    <property type="entry name" value="Env_Response_Regulators"/>
</dbReference>
<evidence type="ECO:0000313" key="6">
    <source>
        <dbReference type="Proteomes" id="UP000281112"/>
    </source>
</evidence>
<organism evidence="5 6">
    <name type="scientific">Vibrio viridaestus</name>
    <dbReference type="NCBI Taxonomy" id="2487322"/>
    <lineage>
        <taxon>Bacteria</taxon>
        <taxon>Pseudomonadati</taxon>
        <taxon>Pseudomonadota</taxon>
        <taxon>Gammaproteobacteria</taxon>
        <taxon>Vibrionales</taxon>
        <taxon>Vibrionaceae</taxon>
        <taxon>Vibrio</taxon>
    </lineage>
</organism>
<dbReference type="InterPro" id="IPR000595">
    <property type="entry name" value="cNMP-bd_dom"/>
</dbReference>
<dbReference type="SUPFAM" id="SSF46785">
    <property type="entry name" value="Winged helix' DNA-binding domain"/>
    <property type="match status" value="1"/>
</dbReference>
<dbReference type="PROSITE" id="PS51063">
    <property type="entry name" value="HTH_CRP_2"/>
    <property type="match status" value="1"/>
</dbReference>
<reference evidence="5 6" key="1">
    <citation type="submission" date="2018-11" db="EMBL/GenBank/DDBJ databases">
        <title>Vibrio LJC006 sp. nov., isolated from seawater during the bloom of the enteromorpha.</title>
        <authorList>
            <person name="Liang J."/>
        </authorList>
    </citation>
    <scope>NUCLEOTIDE SEQUENCE [LARGE SCALE GENOMIC DNA]</scope>
    <source>
        <strain evidence="5 6">LJC006</strain>
    </source>
</reference>
<dbReference type="InterPro" id="IPR036390">
    <property type="entry name" value="WH_DNA-bd_sf"/>
</dbReference>
<feature type="domain" description="HTH crp-type" evidence="4">
    <location>
        <begin position="131"/>
        <end position="199"/>
    </location>
</feature>
<dbReference type="EMBL" id="RJVQ01000005">
    <property type="protein sequence ID" value="RQW62721.1"/>
    <property type="molecule type" value="Genomic_DNA"/>
</dbReference>
<evidence type="ECO:0000313" key="5">
    <source>
        <dbReference type="EMBL" id="RQW62721.1"/>
    </source>
</evidence>
<keyword evidence="6" id="KW-1185">Reference proteome</keyword>
<dbReference type="GO" id="GO:0003700">
    <property type="term" value="F:DNA-binding transcription factor activity"/>
    <property type="evidence" value="ECO:0007669"/>
    <property type="project" value="TreeGrafter"/>
</dbReference>
<dbReference type="SUPFAM" id="SSF51206">
    <property type="entry name" value="cAMP-binding domain-like"/>
    <property type="match status" value="1"/>
</dbReference>
<keyword evidence="2" id="KW-0238">DNA-binding</keyword>
<comment type="caution">
    <text evidence="5">The sequence shown here is derived from an EMBL/GenBank/DDBJ whole genome shotgun (WGS) entry which is preliminary data.</text>
</comment>
<accession>A0A3N9TER6</accession>
<dbReference type="Gene3D" id="1.10.10.10">
    <property type="entry name" value="Winged helix-like DNA-binding domain superfamily/Winged helix DNA-binding domain"/>
    <property type="match status" value="1"/>
</dbReference>
<evidence type="ECO:0000256" key="3">
    <source>
        <dbReference type="ARBA" id="ARBA00023163"/>
    </source>
</evidence>
<name>A0A3N9TER6_9VIBR</name>
<gene>
    <name evidence="5" type="ORF">EES38_13425</name>
</gene>
<dbReference type="Gene3D" id="2.60.120.10">
    <property type="entry name" value="Jelly Rolls"/>
    <property type="match status" value="1"/>
</dbReference>
<dbReference type="InterPro" id="IPR014710">
    <property type="entry name" value="RmlC-like_jellyroll"/>
</dbReference>
<proteinExistence type="predicted"/>
<evidence type="ECO:0000256" key="2">
    <source>
        <dbReference type="ARBA" id="ARBA00023125"/>
    </source>
</evidence>
<dbReference type="InterPro" id="IPR012318">
    <property type="entry name" value="HTH_CRP"/>
</dbReference>
<keyword evidence="1" id="KW-0805">Transcription regulation</keyword>
<evidence type="ECO:0000256" key="1">
    <source>
        <dbReference type="ARBA" id="ARBA00023015"/>
    </source>
</evidence>
<dbReference type="GO" id="GO:0005829">
    <property type="term" value="C:cytosol"/>
    <property type="evidence" value="ECO:0007669"/>
    <property type="project" value="TreeGrafter"/>
</dbReference>
<dbReference type="Proteomes" id="UP000281112">
    <property type="component" value="Unassembled WGS sequence"/>
</dbReference>